<comment type="caution">
    <text evidence="1">The sequence shown here is derived from an EMBL/GenBank/DDBJ whole genome shotgun (WGS) entry which is preliminary data.</text>
</comment>
<proteinExistence type="predicted"/>
<accession>A0ACB8CE18</accession>
<reference evidence="1" key="1">
    <citation type="submission" date="2020-05" db="EMBL/GenBank/DDBJ databases">
        <title>Large-scale comparative analyses of tick genomes elucidate their genetic diversity and vector capacities.</title>
        <authorList>
            <person name="Jia N."/>
            <person name="Wang J."/>
            <person name="Shi W."/>
            <person name="Du L."/>
            <person name="Sun Y."/>
            <person name="Zhan W."/>
            <person name="Jiang J."/>
            <person name="Wang Q."/>
            <person name="Zhang B."/>
            <person name="Ji P."/>
            <person name="Sakyi L.B."/>
            <person name="Cui X."/>
            <person name="Yuan T."/>
            <person name="Jiang B."/>
            <person name="Yang W."/>
            <person name="Lam T.T.-Y."/>
            <person name="Chang Q."/>
            <person name="Ding S."/>
            <person name="Wang X."/>
            <person name="Zhu J."/>
            <person name="Ruan X."/>
            <person name="Zhao L."/>
            <person name="Wei J."/>
            <person name="Que T."/>
            <person name="Du C."/>
            <person name="Cheng J."/>
            <person name="Dai P."/>
            <person name="Han X."/>
            <person name="Huang E."/>
            <person name="Gao Y."/>
            <person name="Liu J."/>
            <person name="Shao H."/>
            <person name="Ye R."/>
            <person name="Li L."/>
            <person name="Wei W."/>
            <person name="Wang X."/>
            <person name="Wang C."/>
            <person name="Yang T."/>
            <person name="Huo Q."/>
            <person name="Li W."/>
            <person name="Guo W."/>
            <person name="Chen H."/>
            <person name="Zhou L."/>
            <person name="Ni X."/>
            <person name="Tian J."/>
            <person name="Zhou Y."/>
            <person name="Sheng Y."/>
            <person name="Liu T."/>
            <person name="Pan Y."/>
            <person name="Xia L."/>
            <person name="Li J."/>
            <person name="Zhao F."/>
            <person name="Cao W."/>
        </authorList>
    </citation>
    <scope>NUCLEOTIDE SEQUENCE</scope>
    <source>
        <strain evidence="1">Dsil-2018</strain>
    </source>
</reference>
<name>A0ACB8CE18_DERSI</name>
<keyword evidence="2" id="KW-1185">Reference proteome</keyword>
<evidence type="ECO:0000313" key="2">
    <source>
        <dbReference type="Proteomes" id="UP000821865"/>
    </source>
</evidence>
<organism evidence="1 2">
    <name type="scientific">Dermacentor silvarum</name>
    <name type="common">Tick</name>
    <dbReference type="NCBI Taxonomy" id="543639"/>
    <lineage>
        <taxon>Eukaryota</taxon>
        <taxon>Metazoa</taxon>
        <taxon>Ecdysozoa</taxon>
        <taxon>Arthropoda</taxon>
        <taxon>Chelicerata</taxon>
        <taxon>Arachnida</taxon>
        <taxon>Acari</taxon>
        <taxon>Parasitiformes</taxon>
        <taxon>Ixodida</taxon>
        <taxon>Ixodoidea</taxon>
        <taxon>Ixodidae</taxon>
        <taxon>Rhipicephalinae</taxon>
        <taxon>Dermacentor</taxon>
    </lineage>
</organism>
<protein>
    <submittedName>
        <fullName evidence="1">Uncharacterized protein</fullName>
    </submittedName>
</protein>
<gene>
    <name evidence="1" type="ORF">HPB49_008736</name>
</gene>
<sequence length="126" mass="13830">MVSHSKCYGTWLTQRRTSCWTTSTTSGCLPEAWLMAVVVPVLKPRKSAKALTSYRPVSLTSAACKVLESVALARLEWIAQALDFFPEQQTGFRRHRCTADSIADVVSSLEDVRGSGEVALLVLLDV</sequence>
<evidence type="ECO:0000313" key="1">
    <source>
        <dbReference type="EMBL" id="KAH7940988.1"/>
    </source>
</evidence>
<dbReference type="Proteomes" id="UP000821865">
    <property type="component" value="Chromosome 7"/>
</dbReference>
<dbReference type="EMBL" id="CM023476">
    <property type="protein sequence ID" value="KAH7940988.1"/>
    <property type="molecule type" value="Genomic_DNA"/>
</dbReference>